<comment type="caution">
    <text evidence="1">The sequence shown here is derived from an EMBL/GenBank/DDBJ whole genome shotgun (WGS) entry which is preliminary data.</text>
</comment>
<proteinExistence type="predicted"/>
<sequence length="135" mass="15356">MNLPKAMSLKPYPSVGMSLEIYDCLMKSKNDGGENNGAVMIEEAWERLKKSYVYFKGKPVGTFASMDPMAKALNYNQVFVRDFVPIGLACLMRDLTEPEIVKNFLLKTLHLQGWEKRIDNFTLGEGVMCISKRRP</sequence>
<accession>A0ACC0XGP8</accession>
<name>A0ACC0XGP8_9ROSI</name>
<dbReference type="Proteomes" id="UP001163603">
    <property type="component" value="Chromosome 13"/>
</dbReference>
<evidence type="ECO:0000313" key="1">
    <source>
        <dbReference type="EMBL" id="KAJ0015216.1"/>
    </source>
</evidence>
<gene>
    <name evidence="1" type="ORF">Pint_20417</name>
</gene>
<dbReference type="EMBL" id="CM047748">
    <property type="protein sequence ID" value="KAJ0015216.1"/>
    <property type="molecule type" value="Genomic_DNA"/>
</dbReference>
<protein>
    <submittedName>
        <fullName evidence="1">Uncharacterized protein</fullName>
    </submittedName>
</protein>
<keyword evidence="2" id="KW-1185">Reference proteome</keyword>
<evidence type="ECO:0000313" key="2">
    <source>
        <dbReference type="Proteomes" id="UP001163603"/>
    </source>
</evidence>
<reference evidence="2" key="1">
    <citation type="journal article" date="2023" name="G3 (Bethesda)">
        <title>Genome assembly and association tests identify interacting loci associated with vigor, precocity, and sex in interspecific pistachio rootstocks.</title>
        <authorList>
            <person name="Palmer W."/>
            <person name="Jacygrad E."/>
            <person name="Sagayaradj S."/>
            <person name="Cavanaugh K."/>
            <person name="Han R."/>
            <person name="Bertier L."/>
            <person name="Beede B."/>
            <person name="Kafkas S."/>
            <person name="Golino D."/>
            <person name="Preece J."/>
            <person name="Michelmore R."/>
        </authorList>
    </citation>
    <scope>NUCLEOTIDE SEQUENCE [LARGE SCALE GENOMIC DNA]</scope>
</reference>
<organism evidence="1 2">
    <name type="scientific">Pistacia integerrima</name>
    <dbReference type="NCBI Taxonomy" id="434235"/>
    <lineage>
        <taxon>Eukaryota</taxon>
        <taxon>Viridiplantae</taxon>
        <taxon>Streptophyta</taxon>
        <taxon>Embryophyta</taxon>
        <taxon>Tracheophyta</taxon>
        <taxon>Spermatophyta</taxon>
        <taxon>Magnoliopsida</taxon>
        <taxon>eudicotyledons</taxon>
        <taxon>Gunneridae</taxon>
        <taxon>Pentapetalae</taxon>
        <taxon>rosids</taxon>
        <taxon>malvids</taxon>
        <taxon>Sapindales</taxon>
        <taxon>Anacardiaceae</taxon>
        <taxon>Pistacia</taxon>
    </lineage>
</organism>